<accession>A0A0W8FRQ7</accession>
<evidence type="ECO:0000256" key="3">
    <source>
        <dbReference type="ARBA" id="ARBA00007630"/>
    </source>
</evidence>
<comment type="subunit">
    <text evidence="4">Homodimer.</text>
</comment>
<dbReference type="PIRSF" id="PIRSF000386">
    <property type="entry name" value="tRNA_mtase"/>
    <property type="match status" value="1"/>
</dbReference>
<dbReference type="GO" id="GO:0002939">
    <property type="term" value="P:tRNA N1-guanine methylation"/>
    <property type="evidence" value="ECO:0007669"/>
    <property type="project" value="TreeGrafter"/>
</dbReference>
<dbReference type="NCBIfam" id="TIGR00088">
    <property type="entry name" value="trmD"/>
    <property type="match status" value="1"/>
</dbReference>
<comment type="caution">
    <text evidence="16">The sequence shown here is derived from an EMBL/GenBank/DDBJ whole genome shotgun (WGS) entry which is preliminary data.</text>
</comment>
<dbReference type="Gene3D" id="1.10.1270.20">
    <property type="entry name" value="tRNA(m1g37)methyltransferase, domain 2"/>
    <property type="match status" value="1"/>
</dbReference>
<evidence type="ECO:0000256" key="11">
    <source>
        <dbReference type="ARBA" id="ARBA00022694"/>
    </source>
</evidence>
<keyword evidence="8 16" id="KW-0489">Methyltransferase</keyword>
<dbReference type="SUPFAM" id="SSF75217">
    <property type="entry name" value="alpha/beta knot"/>
    <property type="match status" value="1"/>
</dbReference>
<dbReference type="PANTHER" id="PTHR46417:SF1">
    <property type="entry name" value="TRNA (GUANINE-N(1)-)-METHYLTRANSFERASE"/>
    <property type="match status" value="1"/>
</dbReference>
<comment type="subcellular location">
    <subcellularLocation>
        <location evidence="2">Cytoplasm</location>
    </subcellularLocation>
</comment>
<evidence type="ECO:0000256" key="2">
    <source>
        <dbReference type="ARBA" id="ARBA00004496"/>
    </source>
</evidence>
<dbReference type="InterPro" id="IPR029026">
    <property type="entry name" value="tRNA_m1G_MTases_N"/>
</dbReference>
<name>A0A0W8FRQ7_9ZZZZ</name>
<dbReference type="AlphaFoldDB" id="A0A0W8FRQ7"/>
<dbReference type="FunFam" id="3.40.1280.10:FF:000001">
    <property type="entry name" value="tRNA (guanine-N(1)-)-methyltransferase"/>
    <property type="match status" value="1"/>
</dbReference>
<reference evidence="16" key="1">
    <citation type="journal article" date="2015" name="Proc. Natl. Acad. Sci. U.S.A.">
        <title>Networks of energetic and metabolic interactions define dynamics in microbial communities.</title>
        <authorList>
            <person name="Embree M."/>
            <person name="Liu J.K."/>
            <person name="Al-Bassam M.M."/>
            <person name="Zengler K."/>
        </authorList>
    </citation>
    <scope>NUCLEOTIDE SEQUENCE</scope>
</reference>
<dbReference type="FunFam" id="1.10.1270.20:FF:000001">
    <property type="entry name" value="tRNA (guanine-N(1)-)-methyltransferase"/>
    <property type="match status" value="1"/>
</dbReference>
<evidence type="ECO:0000256" key="4">
    <source>
        <dbReference type="ARBA" id="ARBA00011738"/>
    </source>
</evidence>
<evidence type="ECO:0000256" key="12">
    <source>
        <dbReference type="ARBA" id="ARBA00029736"/>
    </source>
</evidence>
<dbReference type="HAMAP" id="MF_00605">
    <property type="entry name" value="TrmD"/>
    <property type="match status" value="1"/>
</dbReference>
<evidence type="ECO:0000259" key="15">
    <source>
        <dbReference type="Pfam" id="PF01746"/>
    </source>
</evidence>
<evidence type="ECO:0000256" key="1">
    <source>
        <dbReference type="ARBA" id="ARBA00002634"/>
    </source>
</evidence>
<protein>
    <recommendedName>
        <fullName evidence="6">tRNA (guanine-N(1)-)-methyltransferase</fullName>
        <ecNumber evidence="5">2.1.1.228</ecNumber>
    </recommendedName>
    <alternativeName>
        <fullName evidence="12">M1G-methyltransferase</fullName>
    </alternativeName>
    <alternativeName>
        <fullName evidence="13">tRNA [GM37] methyltransferase</fullName>
    </alternativeName>
</protein>
<dbReference type="Gene3D" id="3.40.1280.10">
    <property type="match status" value="1"/>
</dbReference>
<evidence type="ECO:0000313" key="16">
    <source>
        <dbReference type="EMBL" id="KUG23589.1"/>
    </source>
</evidence>
<dbReference type="InterPro" id="IPR029028">
    <property type="entry name" value="Alpha/beta_knot_MTases"/>
</dbReference>
<proteinExistence type="inferred from homology"/>
<keyword evidence="10" id="KW-0949">S-adenosyl-L-methionine</keyword>
<evidence type="ECO:0000256" key="5">
    <source>
        <dbReference type="ARBA" id="ARBA00012807"/>
    </source>
</evidence>
<dbReference type="EC" id="2.1.1.228" evidence="5"/>
<evidence type="ECO:0000256" key="8">
    <source>
        <dbReference type="ARBA" id="ARBA00022603"/>
    </source>
</evidence>
<evidence type="ECO:0000256" key="9">
    <source>
        <dbReference type="ARBA" id="ARBA00022679"/>
    </source>
</evidence>
<dbReference type="InterPro" id="IPR023148">
    <property type="entry name" value="tRNA_m1G_MeTrfase_C_sf"/>
</dbReference>
<feature type="domain" description="tRNA methyltransferase TRMD/TRM10-type" evidence="15">
    <location>
        <begin position="3"/>
        <end position="226"/>
    </location>
</feature>
<comment type="similarity">
    <text evidence="3">Belongs to the RNA methyltransferase TrmD family.</text>
</comment>
<comment type="function">
    <text evidence="1">Specifically methylates guanosine-37 in various tRNAs.</text>
</comment>
<dbReference type="InterPro" id="IPR002649">
    <property type="entry name" value="tRNA_m1G_MeTrfase_TrmD"/>
</dbReference>
<dbReference type="CDD" id="cd18080">
    <property type="entry name" value="TrmD-like"/>
    <property type="match status" value="1"/>
</dbReference>
<dbReference type="GO" id="GO:0052906">
    <property type="term" value="F:tRNA (guanine(37)-N1)-methyltransferase activity"/>
    <property type="evidence" value="ECO:0007669"/>
    <property type="project" value="UniProtKB-EC"/>
</dbReference>
<organism evidence="16">
    <name type="scientific">hydrocarbon metagenome</name>
    <dbReference type="NCBI Taxonomy" id="938273"/>
    <lineage>
        <taxon>unclassified sequences</taxon>
        <taxon>metagenomes</taxon>
        <taxon>ecological metagenomes</taxon>
    </lineage>
</organism>
<keyword evidence="7" id="KW-0963">Cytoplasm</keyword>
<dbReference type="EMBL" id="LNQE01000898">
    <property type="protein sequence ID" value="KUG23589.1"/>
    <property type="molecule type" value="Genomic_DNA"/>
</dbReference>
<keyword evidence="11" id="KW-0819">tRNA processing</keyword>
<evidence type="ECO:0000256" key="10">
    <source>
        <dbReference type="ARBA" id="ARBA00022691"/>
    </source>
</evidence>
<keyword evidence="9 16" id="KW-0808">Transferase</keyword>
<dbReference type="Pfam" id="PF01746">
    <property type="entry name" value="tRNA_m1G_MT"/>
    <property type="match status" value="1"/>
</dbReference>
<dbReference type="GO" id="GO:0005829">
    <property type="term" value="C:cytosol"/>
    <property type="evidence" value="ECO:0007669"/>
    <property type="project" value="TreeGrafter"/>
</dbReference>
<evidence type="ECO:0000256" key="7">
    <source>
        <dbReference type="ARBA" id="ARBA00022490"/>
    </source>
</evidence>
<evidence type="ECO:0000256" key="6">
    <source>
        <dbReference type="ARBA" id="ARBA00014679"/>
    </source>
</evidence>
<sequence length="245" mass="27987">MVKFDVLSIFPEMFSSPLKFSLLKKAQEKGLLSISLHDIRNWADDKHKMTDDAPYGGGCGMVMKVEPVEKALSAIRHPEEDSIVVLMTPQGEVLNQKIATELAGEKNIIIICGRYEGIDERIREHLVDREISIGDYILTGGELPAMVLIDVVCRYIPDVLGNPESTKNESFCENILEYPQYTRPAEYKEWSVPEVLLSGNHAEIELWRRKESLKRTYQRRSDLLKKAKLSAQDKKILDKIKQEEI</sequence>
<evidence type="ECO:0000256" key="13">
    <source>
        <dbReference type="ARBA" id="ARBA00033392"/>
    </source>
</evidence>
<dbReference type="InterPro" id="IPR016009">
    <property type="entry name" value="tRNA_MeTrfase_TRMD/TRM10"/>
</dbReference>
<dbReference type="NCBIfam" id="NF000648">
    <property type="entry name" value="PRK00026.1"/>
    <property type="match status" value="1"/>
</dbReference>
<evidence type="ECO:0000256" key="14">
    <source>
        <dbReference type="ARBA" id="ARBA00047783"/>
    </source>
</evidence>
<dbReference type="PANTHER" id="PTHR46417">
    <property type="entry name" value="TRNA (GUANINE-N(1)-)-METHYLTRANSFERASE"/>
    <property type="match status" value="1"/>
</dbReference>
<gene>
    <name evidence="16" type="ORF">ASZ90_006638</name>
</gene>
<comment type="catalytic activity">
    <reaction evidence="14">
        <text>guanosine(37) in tRNA + S-adenosyl-L-methionine = N(1)-methylguanosine(37) in tRNA + S-adenosyl-L-homocysteine + H(+)</text>
        <dbReference type="Rhea" id="RHEA:36899"/>
        <dbReference type="Rhea" id="RHEA-COMP:10145"/>
        <dbReference type="Rhea" id="RHEA-COMP:10147"/>
        <dbReference type="ChEBI" id="CHEBI:15378"/>
        <dbReference type="ChEBI" id="CHEBI:57856"/>
        <dbReference type="ChEBI" id="CHEBI:59789"/>
        <dbReference type="ChEBI" id="CHEBI:73542"/>
        <dbReference type="ChEBI" id="CHEBI:74269"/>
        <dbReference type="EC" id="2.1.1.228"/>
    </reaction>
</comment>